<evidence type="ECO:0000313" key="2">
    <source>
        <dbReference type="EMBL" id="KAF0730234.1"/>
    </source>
</evidence>
<dbReference type="PANTHER" id="PTHR40855:SF1">
    <property type="entry name" value="CLAVAMINATE SYNTHASE-LIKE PROTEIN"/>
    <property type="match status" value="1"/>
</dbReference>
<dbReference type="VEuPathDB" id="FungiDB:AeMF1_015122"/>
<evidence type="ECO:0000313" key="3">
    <source>
        <dbReference type="Proteomes" id="UP000481153"/>
    </source>
</evidence>
<protein>
    <recommendedName>
        <fullName evidence="4">Fe2OG dioxygenase domain-containing protein</fullName>
    </recommendedName>
</protein>
<dbReference type="Gene3D" id="2.60.120.330">
    <property type="entry name" value="B-lactam Antibiotic, Isopenicillin N Synthase, Chain"/>
    <property type="match status" value="1"/>
</dbReference>
<dbReference type="PANTHER" id="PTHR40855">
    <property type="entry name" value="DIOX_N DOMAIN-CONTAINING PROTEIN"/>
    <property type="match status" value="1"/>
</dbReference>
<keyword evidence="3" id="KW-1185">Reference proteome</keyword>
<dbReference type="SUPFAM" id="SSF51197">
    <property type="entry name" value="Clavaminate synthase-like"/>
    <property type="match status" value="1"/>
</dbReference>
<dbReference type="InterPro" id="IPR027443">
    <property type="entry name" value="IPNS-like_sf"/>
</dbReference>
<dbReference type="EMBL" id="VJMJ01000155">
    <property type="protein sequence ID" value="KAF0730234.1"/>
    <property type="molecule type" value="Genomic_DNA"/>
</dbReference>
<proteinExistence type="predicted"/>
<comment type="caution">
    <text evidence="2">The sequence shown here is derived from an EMBL/GenBank/DDBJ whole genome shotgun (WGS) entry which is preliminary data.</text>
</comment>
<feature type="region of interest" description="Disordered" evidence="1">
    <location>
        <begin position="463"/>
        <end position="497"/>
    </location>
</feature>
<accession>A0A6G0WS12</accession>
<evidence type="ECO:0008006" key="4">
    <source>
        <dbReference type="Google" id="ProtNLM"/>
    </source>
</evidence>
<reference evidence="2 3" key="1">
    <citation type="submission" date="2019-07" db="EMBL/GenBank/DDBJ databases">
        <title>Genomics analysis of Aphanomyces spp. identifies a new class of oomycete effector associated with host adaptation.</title>
        <authorList>
            <person name="Gaulin E."/>
        </authorList>
    </citation>
    <scope>NUCLEOTIDE SEQUENCE [LARGE SCALE GENOMIC DNA]</scope>
    <source>
        <strain evidence="2 3">ATCC 201684</strain>
    </source>
</reference>
<organism evidence="2 3">
    <name type="scientific">Aphanomyces euteiches</name>
    <dbReference type="NCBI Taxonomy" id="100861"/>
    <lineage>
        <taxon>Eukaryota</taxon>
        <taxon>Sar</taxon>
        <taxon>Stramenopiles</taxon>
        <taxon>Oomycota</taxon>
        <taxon>Saprolegniomycetes</taxon>
        <taxon>Saprolegniales</taxon>
        <taxon>Verrucalvaceae</taxon>
        <taxon>Aphanomyces</taxon>
    </lineage>
</organism>
<gene>
    <name evidence="2" type="ORF">Ae201684_012237</name>
</gene>
<dbReference type="AlphaFoldDB" id="A0A6G0WS12"/>
<evidence type="ECO:0000256" key="1">
    <source>
        <dbReference type="SAM" id="MobiDB-lite"/>
    </source>
</evidence>
<dbReference type="Proteomes" id="UP000481153">
    <property type="component" value="Unassembled WGS sequence"/>
</dbReference>
<name>A0A6G0WS12_9STRA</name>
<sequence>MDDKVSLHCRPLIRSKVSVKKSSPVVHLAPGRSKFERSSFISMRNTLAAIIVSAIWASCVHGAKYPTFEIPAFDVTKTADAPSLVAALKNSGIVALKNIPNYQTTREAYLQAAARCVSMSHEHVIHKRLVDGTQRRTLSTHAKSDLVRESLTNACPEYVQTVKAFNEVVDQAGMALAKALDSTANEAASKPMETVMTTGKHLNHLHAYENPSQSEAVASDLSLELHTDNGLFIMMSAPRFVDGDNHVVANPDENAGLIVKLNGTEYRPEQKDNELVIMIGQAFNEWTNLGHQFPAVLHGMVMPRDAPADTKRLFFGRMILVSDDTVLANAKMTFREYADSNRRFLLGESTDVASFACPIHRELASSDPSCTLGIWTRSSDSASNVTDAMCMRYCNVDPVSMKSDYDQCKAYKCVKTSEVPNGGTDCWMVCVQKFTDDVCPSKSAKCVSQTLVCEGGTVAPVASTPAPTNSSSPAPSNSTISAPSNASSTTTTAPAPTATAQSSATSAFMWSQVVVAVALVAPMLL</sequence>